<dbReference type="GO" id="GO:0003677">
    <property type="term" value="F:DNA binding"/>
    <property type="evidence" value="ECO:0007669"/>
    <property type="project" value="InterPro"/>
</dbReference>
<evidence type="ECO:0000256" key="2">
    <source>
        <dbReference type="PROSITE-ProRule" id="PRU00168"/>
    </source>
</evidence>
<feature type="compositionally biased region" description="Low complexity" evidence="4">
    <location>
        <begin position="1200"/>
        <end position="1209"/>
    </location>
</feature>
<feature type="compositionally biased region" description="Pro residues" evidence="4">
    <location>
        <begin position="1210"/>
        <end position="1223"/>
    </location>
</feature>
<dbReference type="Gene3D" id="1.20.900.10">
    <property type="entry name" value="Dbl homology (DH) domain"/>
    <property type="match status" value="1"/>
</dbReference>
<dbReference type="Pfam" id="PF00618">
    <property type="entry name" value="RasGEF_N"/>
    <property type="match status" value="1"/>
</dbReference>
<evidence type="ECO:0000259" key="8">
    <source>
        <dbReference type="PROSITE" id="PS50212"/>
    </source>
</evidence>
<dbReference type="InterPro" id="IPR035899">
    <property type="entry name" value="DBL_dom_sf"/>
</dbReference>
<dbReference type="InterPro" id="IPR023578">
    <property type="entry name" value="Ras_GEF_dom_sf"/>
</dbReference>
<dbReference type="PROSITE" id="PS50010">
    <property type="entry name" value="DH_2"/>
    <property type="match status" value="1"/>
</dbReference>
<dbReference type="SMART" id="SM00414">
    <property type="entry name" value="H2A"/>
    <property type="match status" value="1"/>
</dbReference>
<dbReference type="SUPFAM" id="SSF47113">
    <property type="entry name" value="Histone-fold"/>
    <property type="match status" value="1"/>
</dbReference>
<dbReference type="SUPFAM" id="SSF50729">
    <property type="entry name" value="PH domain-like"/>
    <property type="match status" value="1"/>
</dbReference>
<dbReference type="EMBL" id="OU892280">
    <property type="protein sequence ID" value="CAG9767779.1"/>
    <property type="molecule type" value="Genomic_DNA"/>
</dbReference>
<dbReference type="SUPFAM" id="SSF48065">
    <property type="entry name" value="DBL homology domain (DH-domain)"/>
    <property type="match status" value="1"/>
</dbReference>
<feature type="domain" description="Ras-GEF" evidence="6">
    <location>
        <begin position="776"/>
        <end position="1012"/>
    </location>
</feature>
<dbReference type="InterPro" id="IPR000651">
    <property type="entry name" value="Ras-like_Gua-exchang_fac_N"/>
</dbReference>
<feature type="compositionally biased region" description="Basic and acidic residues" evidence="4">
    <location>
        <begin position="1056"/>
        <end position="1070"/>
    </location>
</feature>
<evidence type="ECO:0000313" key="9">
    <source>
        <dbReference type="EMBL" id="CAG9767779.1"/>
    </source>
</evidence>
<dbReference type="Gene3D" id="1.10.840.10">
    <property type="entry name" value="Ras guanine-nucleotide exchange factors catalytic domain"/>
    <property type="match status" value="1"/>
</dbReference>
<dbReference type="CDD" id="cd06224">
    <property type="entry name" value="REM"/>
    <property type="match status" value="1"/>
</dbReference>
<dbReference type="PRINTS" id="PR00620">
    <property type="entry name" value="HISTONEH2A"/>
</dbReference>
<dbReference type="Pfam" id="PF00617">
    <property type="entry name" value="RasGEF"/>
    <property type="match status" value="1"/>
</dbReference>
<dbReference type="SMART" id="SM00147">
    <property type="entry name" value="RasGEF"/>
    <property type="match status" value="1"/>
</dbReference>
<evidence type="ECO:0000259" key="7">
    <source>
        <dbReference type="PROSITE" id="PS50010"/>
    </source>
</evidence>
<dbReference type="Gene3D" id="6.10.250.3060">
    <property type="match status" value="1"/>
</dbReference>
<dbReference type="CDD" id="cd22915">
    <property type="entry name" value="HFD_SOS1_rpt2"/>
    <property type="match status" value="1"/>
</dbReference>
<dbReference type="CDD" id="cd00155">
    <property type="entry name" value="RasGEF"/>
    <property type="match status" value="1"/>
</dbReference>
<feature type="region of interest" description="Disordered" evidence="4">
    <location>
        <begin position="1278"/>
        <end position="1358"/>
    </location>
</feature>
<feature type="region of interest" description="Disordered" evidence="4">
    <location>
        <begin position="1052"/>
        <end position="1095"/>
    </location>
</feature>
<evidence type="ECO:0000313" key="10">
    <source>
        <dbReference type="Proteomes" id="UP001152799"/>
    </source>
</evidence>
<dbReference type="CDD" id="cd22914">
    <property type="entry name" value="HFD_SOS1_rpt1"/>
    <property type="match status" value="1"/>
</dbReference>
<dbReference type="CDD" id="cd01261">
    <property type="entry name" value="PH_SOS"/>
    <property type="match status" value="1"/>
</dbReference>
<evidence type="ECO:0000256" key="3">
    <source>
        <dbReference type="SAM" id="Coils"/>
    </source>
</evidence>
<evidence type="ECO:0000259" key="5">
    <source>
        <dbReference type="PROSITE" id="PS50003"/>
    </source>
</evidence>
<reference evidence="9" key="1">
    <citation type="submission" date="2022-01" db="EMBL/GenBank/DDBJ databases">
        <authorList>
            <person name="King R."/>
        </authorList>
    </citation>
    <scope>NUCLEOTIDE SEQUENCE</scope>
</reference>
<dbReference type="Proteomes" id="UP001152799">
    <property type="component" value="Chromosome 4"/>
</dbReference>
<dbReference type="PANTHER" id="PTHR23113:SF363">
    <property type="entry name" value="PROTEIN SON OF SEVENLESS"/>
    <property type="match status" value="1"/>
</dbReference>
<feature type="compositionally biased region" description="Pro residues" evidence="4">
    <location>
        <begin position="1303"/>
        <end position="1312"/>
    </location>
</feature>
<dbReference type="PANTHER" id="PTHR23113">
    <property type="entry name" value="GUANINE NUCLEOTIDE EXCHANGE FACTOR"/>
    <property type="match status" value="1"/>
</dbReference>
<feature type="compositionally biased region" description="Polar residues" evidence="4">
    <location>
        <begin position="1283"/>
        <end position="1302"/>
    </location>
</feature>
<dbReference type="Gene3D" id="2.30.29.30">
    <property type="entry name" value="Pleckstrin-homology domain (PH domain)/Phosphotyrosine-binding domain (PTB)"/>
    <property type="match status" value="1"/>
</dbReference>
<dbReference type="Pfam" id="PF22697">
    <property type="entry name" value="SOS1_NGEF_PH"/>
    <property type="match status" value="1"/>
</dbReference>
<evidence type="ECO:0000256" key="4">
    <source>
        <dbReference type="SAM" id="MobiDB-lite"/>
    </source>
</evidence>
<dbReference type="GO" id="GO:0005886">
    <property type="term" value="C:plasma membrane"/>
    <property type="evidence" value="ECO:0007669"/>
    <property type="project" value="TreeGrafter"/>
</dbReference>
<dbReference type="PROSITE" id="PS50009">
    <property type="entry name" value="RASGEF_CAT"/>
    <property type="match status" value="1"/>
</dbReference>
<organism evidence="9 10">
    <name type="scientific">Ceutorhynchus assimilis</name>
    <name type="common">cabbage seed weevil</name>
    <dbReference type="NCBI Taxonomy" id="467358"/>
    <lineage>
        <taxon>Eukaryota</taxon>
        <taxon>Metazoa</taxon>
        <taxon>Ecdysozoa</taxon>
        <taxon>Arthropoda</taxon>
        <taxon>Hexapoda</taxon>
        <taxon>Insecta</taxon>
        <taxon>Pterygota</taxon>
        <taxon>Neoptera</taxon>
        <taxon>Endopterygota</taxon>
        <taxon>Coleoptera</taxon>
        <taxon>Polyphaga</taxon>
        <taxon>Cucujiformia</taxon>
        <taxon>Curculionidae</taxon>
        <taxon>Ceutorhynchinae</taxon>
        <taxon>Ceutorhynchus</taxon>
    </lineage>
</organism>
<feature type="domain" description="N-terminal Ras-GEF" evidence="8">
    <location>
        <begin position="595"/>
        <end position="741"/>
    </location>
</feature>
<keyword evidence="1 2" id="KW-0344">Guanine-nucleotide releasing factor</keyword>
<name>A0A9N9MNK4_9CUCU</name>
<feature type="region of interest" description="Disordered" evidence="4">
    <location>
        <begin position="1123"/>
        <end position="1261"/>
    </location>
</feature>
<dbReference type="InterPro" id="IPR001895">
    <property type="entry name" value="RASGEF_cat_dom"/>
</dbReference>
<feature type="coiled-coil region" evidence="3">
    <location>
        <begin position="403"/>
        <end position="430"/>
    </location>
</feature>
<dbReference type="InterPro" id="IPR008937">
    <property type="entry name" value="Ras-like_GEF"/>
</dbReference>
<feature type="domain" description="DH" evidence="7">
    <location>
        <begin position="206"/>
        <end position="390"/>
    </location>
</feature>
<dbReference type="InterPro" id="IPR000219">
    <property type="entry name" value="DH_dom"/>
</dbReference>
<evidence type="ECO:0008006" key="11">
    <source>
        <dbReference type="Google" id="ProtNLM"/>
    </source>
</evidence>
<feature type="compositionally biased region" description="Polar residues" evidence="4">
    <location>
        <begin position="1127"/>
        <end position="1137"/>
    </location>
</feature>
<dbReference type="InterPro" id="IPR009072">
    <property type="entry name" value="Histone-fold"/>
</dbReference>
<dbReference type="SMART" id="SM00233">
    <property type="entry name" value="PH"/>
    <property type="match status" value="1"/>
</dbReference>
<evidence type="ECO:0000256" key="1">
    <source>
        <dbReference type="ARBA" id="ARBA00022658"/>
    </source>
</evidence>
<dbReference type="InterPro" id="IPR002119">
    <property type="entry name" value="Histone_H2A"/>
</dbReference>
<dbReference type="InterPro" id="IPR019804">
    <property type="entry name" value="Ras_G-nucl-exch_fac_CS"/>
</dbReference>
<keyword evidence="10" id="KW-1185">Reference proteome</keyword>
<dbReference type="Pfam" id="PF00621">
    <property type="entry name" value="RhoGEF"/>
    <property type="match status" value="1"/>
</dbReference>
<dbReference type="PROSITE" id="PS50212">
    <property type="entry name" value="RASGEF_NTER"/>
    <property type="match status" value="1"/>
</dbReference>
<gene>
    <name evidence="9" type="ORF">CEUTPL_LOCUS8335</name>
</gene>
<dbReference type="Gene3D" id="1.20.870.10">
    <property type="entry name" value="Son of sevenless (SoS) protein Chain: S domain 1"/>
    <property type="match status" value="1"/>
</dbReference>
<feature type="compositionally biased region" description="Pro residues" evidence="4">
    <location>
        <begin position="1163"/>
        <end position="1187"/>
    </location>
</feature>
<dbReference type="GO" id="GO:0005085">
    <property type="term" value="F:guanyl-nucleotide exchange factor activity"/>
    <property type="evidence" value="ECO:0007669"/>
    <property type="project" value="UniProtKB-KW"/>
</dbReference>
<dbReference type="InterPro" id="IPR001849">
    <property type="entry name" value="PH_domain"/>
</dbReference>
<protein>
    <recommendedName>
        <fullName evidence="11">Protein son of sevenless</fullName>
    </recommendedName>
</protein>
<dbReference type="PROSITE" id="PS00720">
    <property type="entry name" value="RASGEF"/>
    <property type="match status" value="1"/>
</dbReference>
<dbReference type="GO" id="GO:0000786">
    <property type="term" value="C:nucleosome"/>
    <property type="evidence" value="ECO:0007669"/>
    <property type="project" value="InterPro"/>
</dbReference>
<feature type="domain" description="PH" evidence="5">
    <location>
        <begin position="438"/>
        <end position="545"/>
    </location>
</feature>
<dbReference type="InterPro" id="IPR011993">
    <property type="entry name" value="PH-like_dom_sf"/>
</dbReference>
<dbReference type="GO" id="GO:0030527">
    <property type="term" value="F:structural constituent of chromatin"/>
    <property type="evidence" value="ECO:0007669"/>
    <property type="project" value="InterPro"/>
</dbReference>
<dbReference type="InterPro" id="IPR036964">
    <property type="entry name" value="RASGEF_cat_dom_sf"/>
</dbReference>
<dbReference type="SMART" id="SM00229">
    <property type="entry name" value="RasGEFN"/>
    <property type="match status" value="1"/>
</dbReference>
<dbReference type="SMART" id="SM00325">
    <property type="entry name" value="RhoGEF"/>
    <property type="match status" value="1"/>
</dbReference>
<feature type="compositionally biased region" description="Low complexity" evidence="4">
    <location>
        <begin position="1085"/>
        <end position="1095"/>
    </location>
</feature>
<keyword evidence="3" id="KW-0175">Coiled coil</keyword>
<accession>A0A9N9MNK4</accession>
<proteinExistence type="predicted"/>
<dbReference type="SUPFAM" id="SSF48366">
    <property type="entry name" value="Ras GEF"/>
    <property type="match status" value="1"/>
</dbReference>
<dbReference type="GO" id="GO:0007265">
    <property type="term" value="P:Ras protein signal transduction"/>
    <property type="evidence" value="ECO:0007669"/>
    <property type="project" value="TreeGrafter"/>
</dbReference>
<dbReference type="InterPro" id="IPR055251">
    <property type="entry name" value="SOS1_NGEF_PH"/>
</dbReference>
<dbReference type="OrthoDB" id="546434at2759"/>
<dbReference type="Gene3D" id="1.10.20.10">
    <property type="entry name" value="Histone, subunit A"/>
    <property type="match status" value="1"/>
</dbReference>
<evidence type="ECO:0000259" key="6">
    <source>
        <dbReference type="PROSITE" id="PS50009"/>
    </source>
</evidence>
<dbReference type="GO" id="GO:0046982">
    <property type="term" value="F:protein heterodimerization activity"/>
    <property type="evidence" value="ECO:0007669"/>
    <property type="project" value="InterPro"/>
</dbReference>
<sequence length="1358" mass="154430">MNTGIGSDYDFNSEENASKWKGLLTAALKKVLEQVHPSLGAREEALDYVESLCLRLLGMLCAKPSPHTVQDVESRVQNTFPTPIDKWALKEAQEALERGKKKSVLLLPVDRIHNLMQKELLLYKVDSTVSLFLVAVLEYISADILKLVGNYAKNIKHVEITYQDVQISMKVDKALMDMFYQDEGGGNLSERLSEKLVLSAPRTSLTYEETVRELIASEKAYLKELHMIIKVFREEIKKLTQDPRDIELIFSNIMDIYELTYTLTGSLEDVMEMAQEQMPYIGSCFEELAEAKEFDVYCKYGRDVTSPLCRQTLLELLSRQQATLNTAGQGMPLALKYYLPALLTHPIWHFFSYMDYIRLLIGLSPAPEDREMLTEVEGMLKPLRDELSHCVPSQPNPRGSATLNQVKTRRSAAIEKIQELEKIVENWDSKDLGQCCNEFVREDVLTKVSQKRLTERRVFLFDGLMVLCKPTTSSRRQSSVHHTPHTCRLKERFFMRKVEIKDHEDTDEVKHAFEILPRQTPSVMLCAKSLEEKNSWMADLVMLNNRSMLERVLDSILSRIEQQHPLKLPPPELYKFAEPDSSDNIILEQLENGGGVPLIKGATLYKLVERLTYHIYADPKFVRTFLTTYRSFCSPTALLDLLIERFHIPDPSKVYEQDPSDTDKIQKSNQREDWKKYRKEYVQPVQFRVLNVLRHWMDHHFYDFERDPELLKRLEDFLDSVAGQNMKKWVESVKKTIKRKKENDNQRHKNAFVDRPPPVEWHIHCNEEEYGILTLHPLEIARQLTLIEFDLYRMIKPSELVGSVWTKKNKDVTSPNLLKMIKHTTNFTRWLEKNIVEAENLEERVAIVNRICEIMIALNEMNNFNGVLAISSATQSAAVHRLRFTFQAITQHYKKFLEECSRVDDHFKKYQEKLRSINPPCVPFLGMYLSNILHIEEGNPDHLPGTQLINFFKRRKVAEITGEIQQYQNQPYCFKVEPGIRNFLENLNPFADMSDTDIQNYLYQKSMEIEPRGCRQLPKFSRKWPHFNLKSPGIKPKRSAGSVMANAVNTMSSTLKSDDSKSEDSSKSDNDFSVFAPVQLGTGQNSPTLSPNSPAAPSNPIMNWFNHTRSPSVSSVISTASYRPARTSESGSSIQTHLSHRHTYSTSSSGAPNSPGALHTPTSPGPHPPSSAEPNSPRLPPTPPPLPPRRRRDSPEINSPQQAKQAADAPPLPPKDQSPPPLPPRREPGASPNQPHVGFHSHTLPHPGHYSHSHSHHAPAVAPRLRPTHASQLHMRRHAHITPRSSGTQAQQASNGGSSIPPATSPAKPPTISPRYGSSSTSESSSGQITPQLPPRPAVRSAGITYGTMFQYPSTTNT</sequence>
<dbReference type="FunFam" id="1.10.20.10:FF:000029">
    <property type="entry name" value="son of sevenless homolog 1 isoform X1"/>
    <property type="match status" value="1"/>
</dbReference>
<dbReference type="PROSITE" id="PS50003">
    <property type="entry name" value="PH_DOMAIN"/>
    <property type="match status" value="1"/>
</dbReference>